<feature type="region of interest" description="Disordered" evidence="5">
    <location>
        <begin position="130"/>
        <end position="168"/>
    </location>
</feature>
<evidence type="ECO:0000256" key="5">
    <source>
        <dbReference type="SAM" id="MobiDB-lite"/>
    </source>
</evidence>
<evidence type="ECO:0000256" key="2">
    <source>
        <dbReference type="ARBA" id="ARBA00022771"/>
    </source>
</evidence>
<dbReference type="PANTHER" id="PTHR15710:SF229">
    <property type="entry name" value="E3 UBIQUITIN-PROTEIN LIGASE RNF181-LIKE"/>
    <property type="match status" value="1"/>
</dbReference>
<dbReference type="InterPro" id="IPR001841">
    <property type="entry name" value="Znf_RING"/>
</dbReference>
<evidence type="ECO:0000256" key="1">
    <source>
        <dbReference type="ARBA" id="ARBA00022723"/>
    </source>
</evidence>
<feature type="region of interest" description="Disordered" evidence="5">
    <location>
        <begin position="1"/>
        <end position="21"/>
    </location>
</feature>
<keyword evidence="3" id="KW-0862">Zinc</keyword>
<protein>
    <recommendedName>
        <fullName evidence="6">RING-type domain-containing protein</fullName>
    </recommendedName>
</protein>
<dbReference type="GO" id="GO:0005737">
    <property type="term" value="C:cytoplasm"/>
    <property type="evidence" value="ECO:0007669"/>
    <property type="project" value="TreeGrafter"/>
</dbReference>
<dbReference type="Pfam" id="PF13639">
    <property type="entry name" value="zf-RING_2"/>
    <property type="match status" value="1"/>
</dbReference>
<name>A0A9P7NIP2_9HYPO</name>
<feature type="compositionally biased region" description="Polar residues" evidence="5">
    <location>
        <begin position="1"/>
        <end position="14"/>
    </location>
</feature>
<feature type="compositionally biased region" description="Basic and acidic residues" evidence="5">
    <location>
        <begin position="485"/>
        <end position="495"/>
    </location>
</feature>
<accession>A0A9P7NIP2</accession>
<evidence type="ECO:0000256" key="3">
    <source>
        <dbReference type="ARBA" id="ARBA00022833"/>
    </source>
</evidence>
<dbReference type="GO" id="GO:0016567">
    <property type="term" value="P:protein ubiquitination"/>
    <property type="evidence" value="ECO:0007669"/>
    <property type="project" value="TreeGrafter"/>
</dbReference>
<keyword evidence="2 4" id="KW-0863">Zinc-finger</keyword>
<feature type="compositionally biased region" description="Low complexity" evidence="5">
    <location>
        <begin position="523"/>
        <end position="537"/>
    </location>
</feature>
<feature type="compositionally biased region" description="Polar residues" evidence="5">
    <location>
        <begin position="581"/>
        <end position="608"/>
    </location>
</feature>
<dbReference type="EMBL" id="SRPW01000132">
    <property type="protein sequence ID" value="KAG6017497.1"/>
    <property type="molecule type" value="Genomic_DNA"/>
</dbReference>
<gene>
    <name evidence="7" type="ORF">E4U43_001033</name>
</gene>
<feature type="compositionally biased region" description="Polar residues" evidence="5">
    <location>
        <begin position="496"/>
        <end position="510"/>
    </location>
</feature>
<evidence type="ECO:0000259" key="6">
    <source>
        <dbReference type="PROSITE" id="PS50089"/>
    </source>
</evidence>
<proteinExistence type="predicted"/>
<dbReference type="PROSITE" id="PS50089">
    <property type="entry name" value="ZF_RING_2"/>
    <property type="match status" value="1"/>
</dbReference>
<feature type="region of interest" description="Disordered" evidence="5">
    <location>
        <begin position="184"/>
        <end position="276"/>
    </location>
</feature>
<dbReference type="SMART" id="SM00184">
    <property type="entry name" value="RING"/>
    <property type="match status" value="1"/>
</dbReference>
<dbReference type="Proteomes" id="UP000748025">
    <property type="component" value="Unassembled WGS sequence"/>
</dbReference>
<evidence type="ECO:0000313" key="7">
    <source>
        <dbReference type="EMBL" id="KAG6017497.1"/>
    </source>
</evidence>
<dbReference type="CDD" id="cd16448">
    <property type="entry name" value="RING-H2"/>
    <property type="match status" value="1"/>
</dbReference>
<sequence length="645" mass="70008">MDQLNLPPNTSRGLPSNAGALMQASPDPWMLHHHISPLSPWHSQPLPLGSFYFAHGQSPERASPDSTNSQPTQTRQHSALPHPDRTLRALQHPESVAGPPAAPIWNSSSHLMSGVGRYVSGTYYDINMTSGSSSSSDPSASVNDLAHPTPGMRGLALQPHSAADWEPPVATSTSLLTAARVFPSPGRLRNVSDPHAASLSSTMLSHPPNQTSPLGSTQIPSPGSQRTQRSQASPTIFGYRDTSGLPSPTSDRRRQSSTRSRRPTASSQSESGHFRIHDDVEAGHNSMGESPAPTSRVYRRASLTDDLVARQIQVFRGTLSSKLVASRVAIQSLERLETCSLKENEKTCVICYNDYGVASPEGVVETAVRLPLCKHIFGYHCIKKWLEDSDSCPYCRSKLQPESKHVPGSARTFLAMMRVRGLPLPAGLSDEVMNRLATRPITDVEFQELFLRAARTAERRPPPDDSATQEQRRTRQRRNGPVSEENLHTDDRDAQSRSNTSDAPSRQVPTLSRDFALTEDSRTAQLTSAASTSSSTTPHGQIRLATGGEHTQHNSMGAERGQAASARTVLRPADPAAPVVVNSSSLRERSTPNPLLSPIRNSSVPSTSVSLGTYRAPILSAMQSQTQRPAEAELSPFQPGRIRPW</sequence>
<comment type="caution">
    <text evidence="7">The sequence shown here is derived from an EMBL/GenBank/DDBJ whole genome shotgun (WGS) entry which is preliminary data.</text>
</comment>
<feature type="compositionally biased region" description="Polar residues" evidence="5">
    <location>
        <begin position="198"/>
        <end position="234"/>
    </location>
</feature>
<dbReference type="GO" id="GO:0061630">
    <property type="term" value="F:ubiquitin protein ligase activity"/>
    <property type="evidence" value="ECO:0007669"/>
    <property type="project" value="TreeGrafter"/>
</dbReference>
<keyword evidence="1" id="KW-0479">Metal-binding</keyword>
<dbReference type="PANTHER" id="PTHR15710">
    <property type="entry name" value="E3 UBIQUITIN-PROTEIN LIGASE PRAJA"/>
    <property type="match status" value="1"/>
</dbReference>
<dbReference type="SUPFAM" id="SSF57850">
    <property type="entry name" value="RING/U-box"/>
    <property type="match status" value="1"/>
</dbReference>
<feature type="region of interest" description="Disordered" evidence="5">
    <location>
        <begin position="622"/>
        <end position="645"/>
    </location>
</feature>
<organism evidence="7 8">
    <name type="scientific">Claviceps pusilla</name>
    <dbReference type="NCBI Taxonomy" id="123648"/>
    <lineage>
        <taxon>Eukaryota</taxon>
        <taxon>Fungi</taxon>
        <taxon>Dikarya</taxon>
        <taxon>Ascomycota</taxon>
        <taxon>Pezizomycotina</taxon>
        <taxon>Sordariomycetes</taxon>
        <taxon>Hypocreomycetidae</taxon>
        <taxon>Hypocreales</taxon>
        <taxon>Clavicipitaceae</taxon>
        <taxon>Claviceps</taxon>
    </lineage>
</organism>
<feature type="region of interest" description="Disordered" evidence="5">
    <location>
        <begin position="454"/>
        <end position="543"/>
    </location>
</feature>
<evidence type="ECO:0000313" key="8">
    <source>
        <dbReference type="Proteomes" id="UP000748025"/>
    </source>
</evidence>
<dbReference type="AlphaFoldDB" id="A0A9P7NIP2"/>
<feature type="region of interest" description="Disordered" evidence="5">
    <location>
        <begin position="579"/>
        <end position="608"/>
    </location>
</feature>
<evidence type="ECO:0000256" key="4">
    <source>
        <dbReference type="PROSITE-ProRule" id="PRU00175"/>
    </source>
</evidence>
<keyword evidence="8" id="KW-1185">Reference proteome</keyword>
<reference evidence="7" key="1">
    <citation type="journal article" date="2020" name="bioRxiv">
        <title>Whole genome comparisons of ergot fungi reveals the divergence and evolution of species within the genus Claviceps are the result of varying mechanisms driving genome evolution and host range expansion.</title>
        <authorList>
            <person name="Wyka S.A."/>
            <person name="Mondo S.J."/>
            <person name="Liu M."/>
            <person name="Dettman J."/>
            <person name="Nalam V."/>
            <person name="Broders K.D."/>
        </authorList>
    </citation>
    <scope>NUCLEOTIDE SEQUENCE</scope>
    <source>
        <strain evidence="7">CCC 602</strain>
    </source>
</reference>
<feature type="compositionally biased region" description="Low complexity" evidence="5">
    <location>
        <begin position="130"/>
        <end position="141"/>
    </location>
</feature>
<feature type="compositionally biased region" description="Polar residues" evidence="5">
    <location>
        <begin position="64"/>
        <end position="77"/>
    </location>
</feature>
<dbReference type="OrthoDB" id="8062037at2759"/>
<dbReference type="InterPro" id="IPR013083">
    <property type="entry name" value="Znf_RING/FYVE/PHD"/>
</dbReference>
<dbReference type="GO" id="GO:0008270">
    <property type="term" value="F:zinc ion binding"/>
    <property type="evidence" value="ECO:0007669"/>
    <property type="project" value="UniProtKB-KW"/>
</dbReference>
<feature type="domain" description="RING-type" evidence="6">
    <location>
        <begin position="348"/>
        <end position="396"/>
    </location>
</feature>
<feature type="region of interest" description="Disordered" evidence="5">
    <location>
        <begin position="52"/>
        <end position="81"/>
    </location>
</feature>
<dbReference type="Gene3D" id="3.30.40.10">
    <property type="entry name" value="Zinc/RING finger domain, C3HC4 (zinc finger)"/>
    <property type="match status" value="1"/>
</dbReference>